<dbReference type="Gene3D" id="1.10.10.10">
    <property type="entry name" value="Winged helix-like DNA-binding domain superfamily/Winged helix DNA-binding domain"/>
    <property type="match status" value="1"/>
</dbReference>
<evidence type="ECO:0000259" key="15">
    <source>
        <dbReference type="Pfam" id="PF12061"/>
    </source>
</evidence>
<evidence type="ECO:0000256" key="9">
    <source>
        <dbReference type="ARBA" id="ARBA00022741"/>
    </source>
</evidence>
<evidence type="ECO:0000313" key="17">
    <source>
        <dbReference type="EMBL" id="MCD9642233.1"/>
    </source>
</evidence>
<dbReference type="InterPro" id="IPR032675">
    <property type="entry name" value="LRR_dom_sf"/>
</dbReference>
<dbReference type="InterPro" id="IPR044974">
    <property type="entry name" value="Disease_R_plants"/>
</dbReference>
<evidence type="ECO:0000256" key="4">
    <source>
        <dbReference type="ARBA" id="ARBA00008894"/>
    </source>
</evidence>
<proteinExistence type="inferred from homology"/>
<dbReference type="InterPro" id="IPR027417">
    <property type="entry name" value="P-loop_NTPase"/>
</dbReference>
<gene>
    <name evidence="17" type="ORF">HAX54_028924</name>
</gene>
<comment type="subcellular location">
    <subcellularLocation>
        <location evidence="3">Cytoplasm</location>
    </subcellularLocation>
    <subcellularLocation>
        <location evidence="2">Membrane</location>
        <topology evidence="2">Peripheral membrane protein</topology>
    </subcellularLocation>
</comment>
<dbReference type="Gene3D" id="3.40.50.300">
    <property type="entry name" value="P-loop containing nucleotide triphosphate hydrolases"/>
    <property type="match status" value="1"/>
</dbReference>
<comment type="caution">
    <text evidence="17">The sequence shown here is derived from an EMBL/GenBank/DDBJ whole genome shotgun (WGS) entry which is preliminary data.</text>
</comment>
<dbReference type="PANTHER" id="PTHR23155:SF1152">
    <property type="entry name" value="AAA+ ATPASE DOMAIN-CONTAINING PROTEIN"/>
    <property type="match status" value="1"/>
</dbReference>
<evidence type="ECO:0000256" key="3">
    <source>
        <dbReference type="ARBA" id="ARBA00004496"/>
    </source>
</evidence>
<keyword evidence="12" id="KW-0175">Coiled coil</keyword>
<protein>
    <submittedName>
        <fullName evidence="17">Uncharacterized protein</fullName>
    </submittedName>
</protein>
<evidence type="ECO:0000256" key="5">
    <source>
        <dbReference type="ARBA" id="ARBA00022490"/>
    </source>
</evidence>
<evidence type="ECO:0000256" key="13">
    <source>
        <dbReference type="ARBA" id="ARBA00023136"/>
    </source>
</evidence>
<dbReference type="PRINTS" id="PR00364">
    <property type="entry name" value="DISEASERSIST"/>
</dbReference>
<evidence type="ECO:0000256" key="8">
    <source>
        <dbReference type="ARBA" id="ARBA00022737"/>
    </source>
</evidence>
<keyword evidence="10" id="KW-0611">Plant defense</keyword>
<keyword evidence="6" id="KW-0433">Leucine-rich repeat</keyword>
<dbReference type="Pfam" id="PF00931">
    <property type="entry name" value="NB-ARC"/>
    <property type="match status" value="1"/>
</dbReference>
<feature type="domain" description="Late blight resistance protein R1A-like N-terminal" evidence="15">
    <location>
        <begin position="92"/>
        <end position="348"/>
    </location>
</feature>
<dbReference type="EMBL" id="JACEIK010003563">
    <property type="protein sequence ID" value="MCD9642233.1"/>
    <property type="molecule type" value="Genomic_DNA"/>
</dbReference>
<dbReference type="InterPro" id="IPR036388">
    <property type="entry name" value="WH-like_DNA-bd_sf"/>
</dbReference>
<evidence type="ECO:0000259" key="14">
    <source>
        <dbReference type="Pfam" id="PF00931"/>
    </source>
</evidence>
<keyword evidence="9" id="KW-0547">Nucleotide-binding</keyword>
<keyword evidence="18" id="KW-1185">Reference proteome</keyword>
<keyword evidence="13" id="KW-0472">Membrane</keyword>
<evidence type="ECO:0000256" key="1">
    <source>
        <dbReference type="ARBA" id="ARBA00002074"/>
    </source>
</evidence>
<dbReference type="PANTHER" id="PTHR23155">
    <property type="entry name" value="DISEASE RESISTANCE PROTEIN RP"/>
    <property type="match status" value="1"/>
</dbReference>
<evidence type="ECO:0000256" key="7">
    <source>
        <dbReference type="ARBA" id="ARBA00022667"/>
    </source>
</evidence>
<feature type="domain" description="Disease resistance protein winged helix" evidence="16">
    <location>
        <begin position="754"/>
        <end position="822"/>
    </location>
</feature>
<dbReference type="SUPFAM" id="SSF52540">
    <property type="entry name" value="P-loop containing nucleoside triphosphate hydrolases"/>
    <property type="match status" value="1"/>
</dbReference>
<keyword evidence="11" id="KW-0067">ATP-binding</keyword>
<dbReference type="CDD" id="cd14798">
    <property type="entry name" value="RX-CC_like"/>
    <property type="match status" value="1"/>
</dbReference>
<evidence type="ECO:0000256" key="2">
    <source>
        <dbReference type="ARBA" id="ARBA00004170"/>
    </source>
</evidence>
<dbReference type="InterPro" id="IPR002182">
    <property type="entry name" value="NB-ARC"/>
</dbReference>
<name>A0ABS8V7L8_DATST</name>
<dbReference type="Pfam" id="PF12061">
    <property type="entry name" value="NB-LRR"/>
    <property type="match status" value="1"/>
</dbReference>
<dbReference type="InterPro" id="IPR058922">
    <property type="entry name" value="WHD_DRP"/>
</dbReference>
<dbReference type="Gene3D" id="3.80.10.10">
    <property type="entry name" value="Ribonuclease Inhibitor"/>
    <property type="match status" value="1"/>
</dbReference>
<comment type="function">
    <text evidence="1">Confers resistance to late blight (Phytophthora infestans) races carrying the avirulence gene Avr1. Resistance proteins guard the plant against pathogens that contain an appropriate avirulence protein via an indirect interaction with this avirulence protein. That triggers a defense system including the hypersensitive response, which restricts the pathogen growth.</text>
</comment>
<dbReference type="Gene3D" id="1.10.8.430">
    <property type="entry name" value="Helical domain of apoptotic protease-activating factors"/>
    <property type="match status" value="1"/>
</dbReference>
<dbReference type="Proteomes" id="UP000823775">
    <property type="component" value="Unassembled WGS sequence"/>
</dbReference>
<dbReference type="SUPFAM" id="SSF52058">
    <property type="entry name" value="L domain-like"/>
    <property type="match status" value="1"/>
</dbReference>
<evidence type="ECO:0000256" key="11">
    <source>
        <dbReference type="ARBA" id="ARBA00022840"/>
    </source>
</evidence>
<dbReference type="Pfam" id="PF23559">
    <property type="entry name" value="WHD_DRP"/>
    <property type="match status" value="1"/>
</dbReference>
<dbReference type="InterPro" id="IPR042197">
    <property type="entry name" value="Apaf_helical"/>
</dbReference>
<keyword evidence="7" id="KW-0381">Hypersensitive response</keyword>
<evidence type="ECO:0000256" key="12">
    <source>
        <dbReference type="ARBA" id="ARBA00023054"/>
    </source>
</evidence>
<dbReference type="InterPro" id="IPR021929">
    <property type="entry name" value="R1A-like_N"/>
</dbReference>
<dbReference type="InterPro" id="IPR038005">
    <property type="entry name" value="RX-like_CC"/>
</dbReference>
<reference evidence="17 18" key="1">
    <citation type="journal article" date="2021" name="BMC Genomics">
        <title>Datura genome reveals duplications of psychoactive alkaloid biosynthetic genes and high mutation rate following tissue culture.</title>
        <authorList>
            <person name="Rajewski A."/>
            <person name="Carter-House D."/>
            <person name="Stajich J."/>
            <person name="Litt A."/>
        </authorList>
    </citation>
    <scope>NUCLEOTIDE SEQUENCE [LARGE SCALE GENOMIC DNA]</scope>
    <source>
        <strain evidence="17">AR-01</strain>
    </source>
</reference>
<feature type="domain" description="NB-ARC" evidence="14">
    <location>
        <begin position="501"/>
        <end position="672"/>
    </location>
</feature>
<accession>A0ABS8V7L8</accession>
<comment type="similarity">
    <text evidence="4">Belongs to the disease resistance NB-LRR family.</text>
</comment>
<organism evidence="17 18">
    <name type="scientific">Datura stramonium</name>
    <name type="common">Jimsonweed</name>
    <name type="synonym">Common thornapple</name>
    <dbReference type="NCBI Taxonomy" id="4076"/>
    <lineage>
        <taxon>Eukaryota</taxon>
        <taxon>Viridiplantae</taxon>
        <taxon>Streptophyta</taxon>
        <taxon>Embryophyta</taxon>
        <taxon>Tracheophyta</taxon>
        <taxon>Spermatophyta</taxon>
        <taxon>Magnoliopsida</taxon>
        <taxon>eudicotyledons</taxon>
        <taxon>Gunneridae</taxon>
        <taxon>Pentapetalae</taxon>
        <taxon>asterids</taxon>
        <taxon>lamiids</taxon>
        <taxon>Solanales</taxon>
        <taxon>Solanaceae</taxon>
        <taxon>Solanoideae</taxon>
        <taxon>Datureae</taxon>
        <taxon>Datura</taxon>
    </lineage>
</organism>
<sequence>MYPYKADLLEALQQIAFRWDSDMPETSKDRIKFLKTDFEFLHIFLTLQSFTDLSYMLDVTHKVEALFQDAAVDLKKVNKIQHVDRVTSRILEKILITKMEIRAIDLDLSSNGGIHTPKFVMEFIDTVTKNLDDLFGGSKEELGDVCHELKLLRNFVCFVSDRSIEPKSQHNDFFTHVLVVVGQAATIAWLYFSSNGRKNEVMNILLSDHLHMKIKPIQPGVRRIYIDVLQAVTPIMQYPIVQIENAADCVAGFVETLQHNLKELPTICNTSGIVASTAVLEEMLGILIKNLLCLSIQDLEFHLQDIDTVVIDSGLLVYSLYEDVVTLDFSGTVEDIKTLIYHIIRNKFQSNLPRIHGIGYVDILLNNLEEFPNRYPVALAYVKTQLQTIQTELKKLQPFLSSVASERHNKYGKLQPSVTLLIGKAYEVEYVVHGCVSNEVPDWCLKLWLFDLIKEIRAELAKIQIIVVDSASHDTMDTDTSHTSSGLVRTQRIDDEIVGFENEIETLRQQLTRGCKRRDTISIVGMPGAGKTALANRLYFDESIVFHFQVRARCYVSSLYSRRELLLSILETLPISNDETSPVSKDTNDLADMLRKFLHTRRYLILIDGVPDDRVWDDLESCFCDDNNGSRILLTTRHYNVARDARSVSEPLCLPLLDNDDSWMLLKRKVFGEGRCSPLHEKLGPKIAGKCGGLPLSIVFLASILARMEKTEECWKKVARSLGSEILCYPENIIEQSYQNLPYHLKSCFLYFGMFSDHEEINIPKLTLLWIGEGFVKDDDHMSLEGIAEGYLKNLVESNLVMLAKRSCGGNVKECRIHDILFHFCKTRAHKENFIQRIQRSQRDVYSPKKLDQHRLALYAEVDDLVKWSSSCSFVSSVLFREANTNVPSSISEDSNIFHSFKFLKVLDLEFTVIDSFPTDMVYLRYFAAQTSQESITSSIDQLWNLETLIVNRMEGYLSVPITIWKMTKLRHLHISPYFTSEELPEDSSELYDLATFSTPYFSCVEDAQLMLTKTPNIRDLRCKFKGLSSGQFPVLDFPTQLEVLDIFGDQPVEVLSYLVCISASNLKKLKVSFFRLGFQHLSNISQLRNLQALELNFVEFEAEEWEVRRDEFSQLKVLKLVNCLSLKEWTVSDDAFPNLEHLSLHCCLLLTEIPSCFGDICSLKYIEVDNCNKSVVKSATEIQETQQGYQNNDFELVIKDHNSGFWRAPESVDEFLDSPQS</sequence>
<evidence type="ECO:0000313" key="18">
    <source>
        <dbReference type="Proteomes" id="UP000823775"/>
    </source>
</evidence>
<evidence type="ECO:0000256" key="10">
    <source>
        <dbReference type="ARBA" id="ARBA00022821"/>
    </source>
</evidence>
<keyword evidence="5" id="KW-0963">Cytoplasm</keyword>
<evidence type="ECO:0000256" key="6">
    <source>
        <dbReference type="ARBA" id="ARBA00022614"/>
    </source>
</evidence>
<evidence type="ECO:0000259" key="16">
    <source>
        <dbReference type="Pfam" id="PF23559"/>
    </source>
</evidence>
<keyword evidence="8" id="KW-0677">Repeat</keyword>